<organism evidence="8 9">
    <name type="scientific">Fonsecaea nubica</name>
    <dbReference type="NCBI Taxonomy" id="856822"/>
    <lineage>
        <taxon>Eukaryota</taxon>
        <taxon>Fungi</taxon>
        <taxon>Dikarya</taxon>
        <taxon>Ascomycota</taxon>
        <taxon>Pezizomycotina</taxon>
        <taxon>Eurotiomycetes</taxon>
        <taxon>Chaetothyriomycetidae</taxon>
        <taxon>Chaetothyriales</taxon>
        <taxon>Herpotrichiellaceae</taxon>
        <taxon>Fonsecaea</taxon>
    </lineage>
</organism>
<dbReference type="Pfam" id="PF20636">
    <property type="entry name" value="SMN_G2-BD"/>
    <property type="match status" value="1"/>
</dbReference>
<dbReference type="Proteomes" id="UP000185904">
    <property type="component" value="Unassembled WGS sequence"/>
</dbReference>
<dbReference type="GO" id="GO:0005634">
    <property type="term" value="C:nucleus"/>
    <property type="evidence" value="ECO:0007669"/>
    <property type="project" value="UniProtKB-SubCell"/>
</dbReference>
<dbReference type="InterPro" id="IPR049481">
    <property type="entry name" value="SMN_G2-BD"/>
</dbReference>
<gene>
    <name evidence="8" type="ORF">AYO20_03461</name>
</gene>
<dbReference type="EMBL" id="LVCJ01000016">
    <property type="protein sequence ID" value="OAL37285.1"/>
    <property type="molecule type" value="Genomic_DNA"/>
</dbReference>
<comment type="subcellular location">
    <subcellularLocation>
        <location evidence="1">Nucleus</location>
    </subcellularLocation>
</comment>
<feature type="compositionally biased region" description="Low complexity" evidence="6">
    <location>
        <begin position="232"/>
        <end position="246"/>
    </location>
</feature>
<reference evidence="8 9" key="1">
    <citation type="submission" date="2016-03" db="EMBL/GenBank/DDBJ databases">
        <title>The draft genome sequence of Fonsecaea nubica causative agent of cutaneous subcutaneous infection in human host.</title>
        <authorList>
            <person name="Costa F."/>
            <person name="Sybren D.H."/>
            <person name="Raittz R.T."/>
            <person name="Weiss V.A."/>
            <person name="Leao A.C."/>
            <person name="Gomes R."/>
            <person name="De Souza E.M."/>
            <person name="Pedrosa F.O."/>
            <person name="Steffens M.B."/>
            <person name="Bombassaro A."/>
            <person name="Tadra-Sfeir M.Z."/>
            <person name="Moreno L.F."/>
            <person name="Najafzadeh M.J."/>
            <person name="Felipe M.S."/>
            <person name="Teixeira M."/>
            <person name="Sun J."/>
            <person name="Xi L."/>
            <person name="Castro M.A."/>
            <person name="Vicente V.A."/>
        </authorList>
    </citation>
    <scope>NUCLEOTIDE SEQUENCE [LARGE SCALE GENOMIC DNA]</scope>
    <source>
        <strain evidence="8 9">CBS 269.64</strain>
    </source>
</reference>
<dbReference type="InterPro" id="IPR047313">
    <property type="entry name" value="SMN_C"/>
</dbReference>
<dbReference type="GO" id="GO:0008380">
    <property type="term" value="P:RNA splicing"/>
    <property type="evidence" value="ECO:0007669"/>
    <property type="project" value="UniProtKB-KW"/>
</dbReference>
<evidence type="ECO:0000256" key="5">
    <source>
        <dbReference type="ARBA" id="ARBA00023242"/>
    </source>
</evidence>
<dbReference type="AlphaFoldDB" id="A0A178D847"/>
<feature type="compositionally biased region" description="Low complexity" evidence="6">
    <location>
        <begin position="85"/>
        <end position="99"/>
    </location>
</feature>
<keyword evidence="5" id="KW-0539">Nucleus</keyword>
<evidence type="ECO:0000313" key="8">
    <source>
        <dbReference type="EMBL" id="OAL37285.1"/>
    </source>
</evidence>
<feature type="compositionally biased region" description="Low complexity" evidence="6">
    <location>
        <begin position="192"/>
        <end position="202"/>
    </location>
</feature>
<comment type="caution">
    <text evidence="8">The sequence shown here is derived from an EMBL/GenBank/DDBJ whole genome shotgun (WGS) entry which is preliminary data.</text>
</comment>
<dbReference type="CDD" id="cd22851">
    <property type="entry name" value="SMN_N"/>
    <property type="match status" value="1"/>
</dbReference>
<comment type="similarity">
    <text evidence="2">Belongs to the SMN family.</text>
</comment>
<evidence type="ECO:0000259" key="7">
    <source>
        <dbReference type="Pfam" id="PF20636"/>
    </source>
</evidence>
<feature type="region of interest" description="Disordered" evidence="6">
    <location>
        <begin position="230"/>
        <end position="254"/>
    </location>
</feature>
<evidence type="ECO:0000256" key="2">
    <source>
        <dbReference type="ARBA" id="ARBA00005371"/>
    </source>
</evidence>
<keyword evidence="9" id="KW-1185">Reference proteome</keyword>
<dbReference type="PANTHER" id="PTHR39267">
    <property type="entry name" value="SURVIVAL MOTOR NEURON-LIKE PROTEIN 1"/>
    <property type="match status" value="1"/>
</dbReference>
<dbReference type="OrthoDB" id="197400at2759"/>
<name>A0A178D847_9EURO</name>
<dbReference type="PANTHER" id="PTHR39267:SF1">
    <property type="entry name" value="SURVIVAL MOTOR NEURON PROTEIN"/>
    <property type="match status" value="1"/>
</dbReference>
<evidence type="ECO:0000256" key="1">
    <source>
        <dbReference type="ARBA" id="ARBA00004123"/>
    </source>
</evidence>
<feature type="region of interest" description="Disordered" evidence="6">
    <location>
        <begin position="61"/>
        <end position="208"/>
    </location>
</feature>
<evidence type="ECO:0000256" key="4">
    <source>
        <dbReference type="ARBA" id="ARBA00023187"/>
    </source>
</evidence>
<feature type="compositionally biased region" description="Acidic residues" evidence="6">
    <location>
        <begin position="119"/>
        <end position="128"/>
    </location>
</feature>
<dbReference type="CDD" id="cd22852">
    <property type="entry name" value="SMN_C"/>
    <property type="match status" value="1"/>
</dbReference>
<evidence type="ECO:0000256" key="6">
    <source>
        <dbReference type="SAM" id="MobiDB-lite"/>
    </source>
</evidence>
<keyword evidence="3" id="KW-0507">mRNA processing</keyword>
<dbReference type="GO" id="GO:0006397">
    <property type="term" value="P:mRNA processing"/>
    <property type="evidence" value="ECO:0007669"/>
    <property type="project" value="UniProtKB-KW"/>
</dbReference>
<evidence type="ECO:0000256" key="3">
    <source>
        <dbReference type="ARBA" id="ARBA00022664"/>
    </source>
</evidence>
<evidence type="ECO:0000313" key="9">
    <source>
        <dbReference type="Proteomes" id="UP000185904"/>
    </source>
</evidence>
<protein>
    <recommendedName>
        <fullName evidence="7">Survival Motor Neuron Gemin2-binding domain-containing protein</fullName>
    </recommendedName>
</protein>
<dbReference type="InterPro" id="IPR040424">
    <property type="entry name" value="Smn1"/>
</dbReference>
<dbReference type="GeneID" id="34586883"/>
<sequence length="254" mass="27647">MTRRKKQKTSHLTKGELSQAEIWDDSALIRSWNDAVAEYEYYHSIHARGEDVEEILRKAEMGELDDENTDADVDMGGQWRPVHPETPADTATAAAAAAADENETTADAGARDTRSESGEVADEDDPEGSPDGLEQRRKAAMDQFKSLLDEPEGQQKHPPRSTLEQPSTTTTTAPTIGPSLPPTSAIENVQVPPTATPAAPATSLSPDQTLENIKMAYYWAGYYSGLYDGQRQRQAQHAQAQGQPPAKDATGDQQ</sequence>
<feature type="compositionally biased region" description="Low complexity" evidence="6">
    <location>
        <begin position="161"/>
        <end position="178"/>
    </location>
</feature>
<dbReference type="RefSeq" id="XP_022502297.1">
    <property type="nucleotide sequence ID" value="XM_022641764.1"/>
</dbReference>
<feature type="domain" description="Survival Motor Neuron Gemin2-binding" evidence="7">
    <location>
        <begin position="20"/>
        <end position="39"/>
    </location>
</feature>
<feature type="compositionally biased region" description="Acidic residues" evidence="6">
    <location>
        <begin position="62"/>
        <end position="73"/>
    </location>
</feature>
<proteinExistence type="inferred from homology"/>
<accession>A0A178D847</accession>
<keyword evidence="4" id="KW-0508">mRNA splicing</keyword>